<evidence type="ECO:0000313" key="13">
    <source>
        <dbReference type="Proteomes" id="UP000306912"/>
    </source>
</evidence>
<dbReference type="GO" id="GO:0006310">
    <property type="term" value="P:DNA recombination"/>
    <property type="evidence" value="ECO:0007669"/>
    <property type="project" value="InterPro"/>
</dbReference>
<dbReference type="CDD" id="cd03241">
    <property type="entry name" value="ABC_RecN"/>
    <property type="match status" value="2"/>
</dbReference>
<dbReference type="Proteomes" id="UP000306912">
    <property type="component" value="Unassembled WGS sequence"/>
</dbReference>
<dbReference type="FunFam" id="3.40.50.300:FF:000319">
    <property type="entry name" value="DNA repair protein RecN"/>
    <property type="match status" value="1"/>
</dbReference>
<protein>
    <recommendedName>
        <fullName evidence="3 9">DNA repair protein RecN</fullName>
    </recommendedName>
    <alternativeName>
        <fullName evidence="8 9">Recombination protein N</fullName>
    </alternativeName>
</protein>
<name>A0A5R8QD59_9FIRM</name>
<sequence>MLLMKPIRVLRSERGSFMLTHLTIRNFAIIHAVDIDFSDGMTVLCGETGAGKSIIIDAIELLCGGRGSAEYVQHGFDKCMIEGLFYPSKNSSVWQLLTDYDIDAEENSIILARSISSDGKSVCRINGKMMPVTVARLIGNELVDIHSQHENQFLLESKNYIPILDRLAGLGTQLNDYKSAYNHYLEAKQTYDAFIENSDDVSQLDYFQFQLEQLQNANIKENEIEELEIQLRRLQQSDKLIQQLHVAHDALQNDGGALTGIYQARRALEQISNIDEAYSNWFSKLESVYYDLEDSAAELEAELEKFEQSGAELVQVEERLSDLYTLQRKVGNDLFAAQHDLSQKVQQLLDFDSYKAELEQQVELAKKEAYACGEVLSTARMSVAKNLEAEVMAQLTDLYMPNVTFEIAISNGELQTNGIDKVEFLIATNKGELLKPIAKVASGGELSRIMLALKVIFTKYTSIDTIIFDEIDTGVSGKVAESIARKMHILGEQMQVLAITHLPQVVAMSDNQIHVSKTTTENGVLVATKILNDSQKENEVAQMLSGTHVTEAAMDNARALISHMKQ</sequence>
<keyword evidence="5 9" id="KW-0227">DNA damage</keyword>
<dbReference type="InParanoid" id="A0A5R8QD59"/>
<feature type="coiled-coil region" evidence="10">
    <location>
        <begin position="282"/>
        <end position="316"/>
    </location>
</feature>
<feature type="coiled-coil region" evidence="10">
    <location>
        <begin position="210"/>
        <end position="244"/>
    </location>
</feature>
<organism evidence="12 13">
    <name type="scientific">Culicoidibacter larvae</name>
    <dbReference type="NCBI Taxonomy" id="2579976"/>
    <lineage>
        <taxon>Bacteria</taxon>
        <taxon>Bacillati</taxon>
        <taxon>Bacillota</taxon>
        <taxon>Culicoidibacteria</taxon>
        <taxon>Culicoidibacterales</taxon>
        <taxon>Culicoidibacteraceae</taxon>
        <taxon>Culicoidibacter</taxon>
    </lineage>
</organism>
<keyword evidence="7 9" id="KW-0234">DNA repair</keyword>
<dbReference type="GO" id="GO:0005524">
    <property type="term" value="F:ATP binding"/>
    <property type="evidence" value="ECO:0007669"/>
    <property type="project" value="UniProtKB-KW"/>
</dbReference>
<proteinExistence type="inferred from homology"/>
<comment type="function">
    <text evidence="1 9">May be involved in recombinational repair of damaged DNA.</text>
</comment>
<evidence type="ECO:0000256" key="8">
    <source>
        <dbReference type="ARBA" id="ARBA00033408"/>
    </source>
</evidence>
<evidence type="ECO:0000256" key="10">
    <source>
        <dbReference type="SAM" id="Coils"/>
    </source>
</evidence>
<reference evidence="12 13" key="1">
    <citation type="submission" date="2019-05" db="EMBL/GenBank/DDBJ databases">
        <title>Culicoidintestinum kansasii gen. nov., sp. nov. from the gastrointestinal tract of the biting midge, Culicoides sonorensis.</title>
        <authorList>
            <person name="Neupane S."/>
            <person name="Ghosh A."/>
            <person name="Gunther S."/>
            <person name="Martin K."/>
            <person name="Zurek L."/>
        </authorList>
    </citation>
    <scope>NUCLEOTIDE SEQUENCE [LARGE SCALE GENOMIC DNA]</scope>
    <source>
        <strain evidence="12 13">CS-1</strain>
    </source>
</reference>
<evidence type="ECO:0000256" key="7">
    <source>
        <dbReference type="ARBA" id="ARBA00023204"/>
    </source>
</evidence>
<keyword evidence="10" id="KW-0175">Coiled coil</keyword>
<evidence type="ECO:0000256" key="3">
    <source>
        <dbReference type="ARBA" id="ARBA00021315"/>
    </source>
</evidence>
<dbReference type="GO" id="GO:0006281">
    <property type="term" value="P:DNA repair"/>
    <property type="evidence" value="ECO:0007669"/>
    <property type="project" value="UniProtKB-KW"/>
</dbReference>
<comment type="similarity">
    <text evidence="2 9">Belongs to the RecN family.</text>
</comment>
<dbReference type="EMBL" id="VBWP01000004">
    <property type="protein sequence ID" value="TLG74220.1"/>
    <property type="molecule type" value="Genomic_DNA"/>
</dbReference>
<dbReference type="FunCoup" id="A0A5R8QD59">
    <property type="interactions" value="273"/>
</dbReference>
<keyword evidence="6" id="KW-0067">ATP-binding</keyword>
<dbReference type="GO" id="GO:0009432">
    <property type="term" value="P:SOS response"/>
    <property type="evidence" value="ECO:0007669"/>
    <property type="project" value="TreeGrafter"/>
</dbReference>
<keyword evidence="13" id="KW-1185">Reference proteome</keyword>
<dbReference type="OrthoDB" id="9806954at2"/>
<evidence type="ECO:0000259" key="11">
    <source>
        <dbReference type="Pfam" id="PF02463"/>
    </source>
</evidence>
<dbReference type="InterPro" id="IPR027417">
    <property type="entry name" value="P-loop_NTPase"/>
</dbReference>
<dbReference type="Pfam" id="PF02463">
    <property type="entry name" value="SMC_N"/>
    <property type="match status" value="1"/>
</dbReference>
<evidence type="ECO:0000256" key="1">
    <source>
        <dbReference type="ARBA" id="ARBA00003618"/>
    </source>
</evidence>
<accession>A0A5R8QD59</accession>
<keyword evidence="4" id="KW-0547">Nucleotide-binding</keyword>
<evidence type="ECO:0000256" key="4">
    <source>
        <dbReference type="ARBA" id="ARBA00022741"/>
    </source>
</evidence>
<evidence type="ECO:0000256" key="6">
    <source>
        <dbReference type="ARBA" id="ARBA00022840"/>
    </source>
</evidence>
<dbReference type="GO" id="GO:0043590">
    <property type="term" value="C:bacterial nucleoid"/>
    <property type="evidence" value="ECO:0007669"/>
    <property type="project" value="TreeGrafter"/>
</dbReference>
<dbReference type="InterPro" id="IPR004604">
    <property type="entry name" value="DNA_recomb/repair_RecN"/>
</dbReference>
<evidence type="ECO:0000256" key="5">
    <source>
        <dbReference type="ARBA" id="ARBA00022763"/>
    </source>
</evidence>
<comment type="caution">
    <text evidence="12">The sequence shown here is derived from an EMBL/GenBank/DDBJ whole genome shotgun (WGS) entry which is preliminary data.</text>
</comment>
<evidence type="ECO:0000256" key="2">
    <source>
        <dbReference type="ARBA" id="ARBA00009441"/>
    </source>
</evidence>
<evidence type="ECO:0000256" key="9">
    <source>
        <dbReference type="PIRNR" id="PIRNR003128"/>
    </source>
</evidence>
<evidence type="ECO:0000313" key="12">
    <source>
        <dbReference type="EMBL" id="TLG74220.1"/>
    </source>
</evidence>
<dbReference type="AlphaFoldDB" id="A0A5R8QD59"/>
<dbReference type="SUPFAM" id="SSF52540">
    <property type="entry name" value="P-loop containing nucleoside triphosphate hydrolases"/>
    <property type="match status" value="1"/>
</dbReference>
<dbReference type="Gene3D" id="3.40.50.300">
    <property type="entry name" value="P-loop containing nucleotide triphosphate hydrolases"/>
    <property type="match status" value="2"/>
</dbReference>
<dbReference type="PANTHER" id="PTHR11059:SF0">
    <property type="entry name" value="DNA REPAIR PROTEIN RECN"/>
    <property type="match status" value="1"/>
</dbReference>
<dbReference type="InterPro" id="IPR003395">
    <property type="entry name" value="RecF/RecN/SMC_N"/>
</dbReference>
<gene>
    <name evidence="12" type="primary">recN</name>
    <name evidence="12" type="ORF">FEZ08_05805</name>
</gene>
<dbReference type="NCBIfam" id="TIGR00634">
    <property type="entry name" value="recN"/>
    <property type="match status" value="1"/>
</dbReference>
<feature type="domain" description="RecF/RecN/SMC N-terminal" evidence="11">
    <location>
        <begin position="18"/>
        <end position="519"/>
    </location>
</feature>
<dbReference type="PANTHER" id="PTHR11059">
    <property type="entry name" value="DNA REPAIR PROTEIN RECN"/>
    <property type="match status" value="1"/>
</dbReference>
<dbReference type="PIRSF" id="PIRSF003128">
    <property type="entry name" value="RecN"/>
    <property type="match status" value="1"/>
</dbReference>